<accession>A0ABM7PXL3</accession>
<evidence type="ECO:0000259" key="3">
    <source>
        <dbReference type="Pfam" id="PF00534"/>
    </source>
</evidence>
<reference evidence="5 6" key="1">
    <citation type="journal article" date="2021" name="J. Biosci. Bioeng.">
        <title>Identification and characterization of a chc gene cluster responsible for the aromatization pathway of cyclohexanecarboxylate degradation in Sinomonas cyclohexanicum ATCC 51369.</title>
        <authorList>
            <person name="Yamamoto T."/>
            <person name="Hasegawa Y."/>
            <person name="Lau P.C.K."/>
            <person name="Iwaki H."/>
        </authorList>
    </citation>
    <scope>NUCLEOTIDE SEQUENCE [LARGE SCALE GENOMIC DNA]</scope>
    <source>
        <strain evidence="5 6">ATCC 51369</strain>
    </source>
</reference>
<dbReference type="InterPro" id="IPR001296">
    <property type="entry name" value="Glyco_trans_1"/>
</dbReference>
<dbReference type="Pfam" id="PF00534">
    <property type="entry name" value="Glycos_transf_1"/>
    <property type="match status" value="1"/>
</dbReference>
<proteinExistence type="predicted"/>
<keyword evidence="2" id="KW-0808">Transferase</keyword>
<dbReference type="Gene3D" id="3.40.50.2000">
    <property type="entry name" value="Glycogen Phosphorylase B"/>
    <property type="match status" value="2"/>
</dbReference>
<evidence type="ECO:0000313" key="6">
    <source>
        <dbReference type="Proteomes" id="UP001319861"/>
    </source>
</evidence>
<evidence type="ECO:0000256" key="2">
    <source>
        <dbReference type="ARBA" id="ARBA00022679"/>
    </source>
</evidence>
<name>A0ABM7PXL3_SINCY</name>
<evidence type="ECO:0000256" key="1">
    <source>
        <dbReference type="ARBA" id="ARBA00022676"/>
    </source>
</evidence>
<evidence type="ECO:0000259" key="4">
    <source>
        <dbReference type="Pfam" id="PF13439"/>
    </source>
</evidence>
<organism evidence="5 6">
    <name type="scientific">Sinomonas cyclohexanicum</name>
    <name type="common">Corynebacterium cyclohexanicum</name>
    <dbReference type="NCBI Taxonomy" id="322009"/>
    <lineage>
        <taxon>Bacteria</taxon>
        <taxon>Bacillati</taxon>
        <taxon>Actinomycetota</taxon>
        <taxon>Actinomycetes</taxon>
        <taxon>Micrococcales</taxon>
        <taxon>Micrococcaceae</taxon>
        <taxon>Sinomonas</taxon>
    </lineage>
</organism>
<evidence type="ECO:0008006" key="7">
    <source>
        <dbReference type="Google" id="ProtNLM"/>
    </source>
</evidence>
<dbReference type="PANTHER" id="PTHR46401:SF2">
    <property type="entry name" value="GLYCOSYLTRANSFERASE WBBK-RELATED"/>
    <property type="match status" value="1"/>
</dbReference>
<dbReference type="RefSeq" id="WP_229229789.1">
    <property type="nucleotide sequence ID" value="NZ_AP024525.1"/>
</dbReference>
<keyword evidence="6" id="KW-1185">Reference proteome</keyword>
<dbReference type="CDD" id="cd03809">
    <property type="entry name" value="GT4_MtfB-like"/>
    <property type="match status" value="1"/>
</dbReference>
<protein>
    <recommendedName>
        <fullName evidence="7">D-inositol 3-phosphate glycosyltransferase</fullName>
    </recommendedName>
</protein>
<dbReference type="PANTHER" id="PTHR46401">
    <property type="entry name" value="GLYCOSYLTRANSFERASE WBBK-RELATED"/>
    <property type="match status" value="1"/>
</dbReference>
<dbReference type="SUPFAM" id="SSF53756">
    <property type="entry name" value="UDP-Glycosyltransferase/glycogen phosphorylase"/>
    <property type="match status" value="1"/>
</dbReference>
<dbReference type="Pfam" id="PF13439">
    <property type="entry name" value="Glyco_transf_4"/>
    <property type="match status" value="1"/>
</dbReference>
<sequence length="345" mass="37491">MKIAMPTRILDRPVGGNTTYAQEVSRGLVARGHEILRIPAHAHPGATMMRETAYGLKGQDTDTVLHYVADTGPLVRTRTASVVTVHGVASRWIDGARSPLNDFVWRTRVSRAIASTDGLITVSHSSAADVAEVFDVDPADIHVIPHGIDVRRFSAPANLSEKTASAIGGRPFILYLGNIEPRKNIGTLIRAMQTPELKRSGMPLVIAGRPAWDYQEVMRLIEDAANVVYLGFVSSEDRVALMQSCTLFAFPSLYEGFGFPVLEALAAGAVVAASRRGSLEEVAGPALSFESLDSRDVARGIIVALSDEGKRRACIEEGRAWAQRFSWNRSVESHEAVYREVAASR</sequence>
<evidence type="ECO:0000313" key="5">
    <source>
        <dbReference type="EMBL" id="BCT77039.1"/>
    </source>
</evidence>
<dbReference type="EMBL" id="AP024525">
    <property type="protein sequence ID" value="BCT77039.1"/>
    <property type="molecule type" value="Genomic_DNA"/>
</dbReference>
<gene>
    <name evidence="5" type="ORF">SCMU_28810</name>
</gene>
<feature type="domain" description="Glycosyl transferase family 1" evidence="3">
    <location>
        <begin position="168"/>
        <end position="321"/>
    </location>
</feature>
<feature type="domain" description="Glycosyltransferase subfamily 4-like N-terminal" evidence="4">
    <location>
        <begin position="76"/>
        <end position="152"/>
    </location>
</feature>
<keyword evidence="1" id="KW-0328">Glycosyltransferase</keyword>
<dbReference type="Proteomes" id="UP001319861">
    <property type="component" value="Chromosome"/>
</dbReference>
<dbReference type="InterPro" id="IPR028098">
    <property type="entry name" value="Glyco_trans_4-like_N"/>
</dbReference>